<dbReference type="SUPFAM" id="SSF52540">
    <property type="entry name" value="P-loop containing nucleoside triphosphate hydrolases"/>
    <property type="match status" value="1"/>
</dbReference>
<evidence type="ECO:0000313" key="5">
    <source>
        <dbReference type="Proteomes" id="UP000029095"/>
    </source>
</evidence>
<dbReference type="HOGENOM" id="CLU_008681_4_0_11"/>
<dbReference type="STRING" id="1915400.FM21_19950"/>
<dbReference type="InterPro" id="IPR027417">
    <property type="entry name" value="P-loop_NTPase"/>
</dbReference>
<sequence length="375" mass="39896">MSSSSPASRSAASGPTPIAGTAPAAPLSLCAREPHVPAERLVAEMVPPPRFDSVRFGTYIPDPNQPSQSEAVRVLEDFATGLDGSPAATGRRGLLGFGRSKAPKAPAGPRGVYLDGGYGVGKTHLLASLWHATPAEPERKAFGTFVELTNLVGALGFQQTVRTLSGHRLLCIDEFELDDPGDTVLVSSLLGRLVEAGVALAATSNTLPGKLGEGRFAAADFLREIQGLSAHFRTLRIDGEDYRHRGLPEAPAPYSDAQVTRAAQATEGASLDDFPALLDHLARVHPSRYGALTDDVAAVCLTGVRPVPDQSTALRLVVLADRLYDREVPVLASGLPFDRLFGEEMLEGGYRKKYFRAISRLTALARDAVRLVDTP</sequence>
<dbReference type="EMBL" id="JNFQ01000002">
    <property type="protein sequence ID" value="KFG73114.1"/>
    <property type="molecule type" value="Genomic_DNA"/>
</dbReference>
<gene>
    <name evidence="4" type="ORF">FM21_19950</name>
</gene>
<dbReference type="Proteomes" id="UP000029095">
    <property type="component" value="Unassembled WGS sequence"/>
</dbReference>
<dbReference type="Pfam" id="PF03969">
    <property type="entry name" value="AFG1_ATPase"/>
    <property type="match status" value="2"/>
</dbReference>
<keyword evidence="2" id="KW-0067">ATP-binding</keyword>
<name>A0A086MW46_9ACTN</name>
<dbReference type="GO" id="GO:0005737">
    <property type="term" value="C:cytoplasm"/>
    <property type="evidence" value="ECO:0007669"/>
    <property type="project" value="TreeGrafter"/>
</dbReference>
<dbReference type="RefSeq" id="WP_043378601.1">
    <property type="nucleotide sequence ID" value="NZ_KN039947.1"/>
</dbReference>
<evidence type="ECO:0000256" key="1">
    <source>
        <dbReference type="ARBA" id="ARBA00022741"/>
    </source>
</evidence>
<dbReference type="Gene3D" id="3.40.50.300">
    <property type="entry name" value="P-loop containing nucleotide triphosphate hydrolases"/>
    <property type="match status" value="1"/>
</dbReference>
<dbReference type="NCBIfam" id="NF040713">
    <property type="entry name" value="ZapE"/>
    <property type="match status" value="1"/>
</dbReference>
<dbReference type="PANTHER" id="PTHR12169:SF6">
    <property type="entry name" value="AFG1-LIKE ATPASE"/>
    <property type="match status" value="1"/>
</dbReference>
<organism evidence="4 5">
    <name type="scientific">Streptomyces mutabilis</name>
    <dbReference type="NCBI Taxonomy" id="67332"/>
    <lineage>
        <taxon>Bacteria</taxon>
        <taxon>Bacillati</taxon>
        <taxon>Actinomycetota</taxon>
        <taxon>Actinomycetes</taxon>
        <taxon>Kitasatosporales</taxon>
        <taxon>Streptomycetaceae</taxon>
        <taxon>Streptomyces</taxon>
    </lineage>
</organism>
<evidence type="ECO:0000256" key="2">
    <source>
        <dbReference type="ARBA" id="ARBA00022840"/>
    </source>
</evidence>
<evidence type="ECO:0000313" key="4">
    <source>
        <dbReference type="EMBL" id="KFG73114.1"/>
    </source>
</evidence>
<feature type="region of interest" description="Disordered" evidence="3">
    <location>
        <begin position="1"/>
        <end position="23"/>
    </location>
</feature>
<dbReference type="AlphaFoldDB" id="A0A086MW46"/>
<keyword evidence="5" id="KW-1185">Reference proteome</keyword>
<dbReference type="GO" id="GO:0005524">
    <property type="term" value="F:ATP binding"/>
    <property type="evidence" value="ECO:0007669"/>
    <property type="project" value="UniProtKB-KW"/>
</dbReference>
<comment type="caution">
    <text evidence="4">The sequence shown here is derived from an EMBL/GenBank/DDBJ whole genome shotgun (WGS) entry which is preliminary data.</text>
</comment>
<proteinExistence type="predicted"/>
<dbReference type="InterPro" id="IPR005654">
    <property type="entry name" value="ATPase_AFG1-like"/>
</dbReference>
<protein>
    <submittedName>
        <fullName evidence="4">ATPase</fullName>
    </submittedName>
</protein>
<accession>A0A086MW46</accession>
<dbReference type="PANTHER" id="PTHR12169">
    <property type="entry name" value="ATPASE N2B"/>
    <property type="match status" value="1"/>
</dbReference>
<reference evidence="4 5" key="1">
    <citation type="submission" date="2014-05" db="EMBL/GenBank/DDBJ databases">
        <title>Complete genome sequence of the Streptomyces mutabilis TRM45540.</title>
        <authorList>
            <person name="Luo X."/>
            <person name="Zhang L."/>
        </authorList>
    </citation>
    <scope>NUCLEOTIDE SEQUENCE [LARGE SCALE GENOMIC DNA]</scope>
    <source>
        <strain evidence="4 5">TRM45540</strain>
    </source>
</reference>
<keyword evidence="1" id="KW-0547">Nucleotide-binding</keyword>
<dbReference type="GO" id="GO:0016887">
    <property type="term" value="F:ATP hydrolysis activity"/>
    <property type="evidence" value="ECO:0007669"/>
    <property type="project" value="InterPro"/>
</dbReference>
<evidence type="ECO:0000256" key="3">
    <source>
        <dbReference type="SAM" id="MobiDB-lite"/>
    </source>
</evidence>